<proteinExistence type="predicted"/>
<feature type="non-terminal residue" evidence="2">
    <location>
        <position position="186"/>
    </location>
</feature>
<dbReference type="Proteomes" id="UP000324897">
    <property type="component" value="Chromosome 3"/>
</dbReference>
<accession>A0A5J9TAK8</accession>
<reference evidence="2 3" key="1">
    <citation type="journal article" date="2019" name="Sci. Rep.">
        <title>A high-quality genome of Eragrostis curvula grass provides insights into Poaceae evolution and supports new strategies to enhance forage quality.</title>
        <authorList>
            <person name="Carballo J."/>
            <person name="Santos B.A.C.M."/>
            <person name="Zappacosta D."/>
            <person name="Garbus I."/>
            <person name="Selva J.P."/>
            <person name="Gallo C.A."/>
            <person name="Diaz A."/>
            <person name="Albertini E."/>
            <person name="Caccamo M."/>
            <person name="Echenique V."/>
        </authorList>
    </citation>
    <scope>NUCLEOTIDE SEQUENCE [LARGE SCALE GENOMIC DNA]</scope>
    <source>
        <strain evidence="3">cv. Victoria</strain>
        <tissue evidence="2">Leaf</tissue>
    </source>
</reference>
<keyword evidence="3" id="KW-1185">Reference proteome</keyword>
<sequence length="186" mass="20579">MASYLQYEGSDAKKRLQPSLYPSPSDESPLKSLVSPLIRRSRTASPHRNCLPSRAHGELSSLHQLAVSQPAAARAWSRRRVGAARSSQVRLACSVARARLRSVARPCQAMRRPAILLDLCSHTQHCSACGHQAPKHWGLSLNHRSSTACFPQFLIANGIVSIQMSRLYRLDSSSSSDDDNDEYDEQ</sequence>
<evidence type="ECO:0000313" key="2">
    <source>
        <dbReference type="EMBL" id="TVU07988.1"/>
    </source>
</evidence>
<organism evidence="2 3">
    <name type="scientific">Eragrostis curvula</name>
    <name type="common">weeping love grass</name>
    <dbReference type="NCBI Taxonomy" id="38414"/>
    <lineage>
        <taxon>Eukaryota</taxon>
        <taxon>Viridiplantae</taxon>
        <taxon>Streptophyta</taxon>
        <taxon>Embryophyta</taxon>
        <taxon>Tracheophyta</taxon>
        <taxon>Spermatophyta</taxon>
        <taxon>Magnoliopsida</taxon>
        <taxon>Liliopsida</taxon>
        <taxon>Poales</taxon>
        <taxon>Poaceae</taxon>
        <taxon>PACMAD clade</taxon>
        <taxon>Chloridoideae</taxon>
        <taxon>Eragrostideae</taxon>
        <taxon>Eragrostidinae</taxon>
        <taxon>Eragrostis</taxon>
    </lineage>
</organism>
<evidence type="ECO:0000256" key="1">
    <source>
        <dbReference type="SAM" id="MobiDB-lite"/>
    </source>
</evidence>
<dbReference type="AlphaFoldDB" id="A0A5J9TAK8"/>
<dbReference type="Gramene" id="TVU07988">
    <property type="protein sequence ID" value="TVU07988"/>
    <property type="gene ID" value="EJB05_41370"/>
</dbReference>
<feature type="region of interest" description="Disordered" evidence="1">
    <location>
        <begin position="1"/>
        <end position="31"/>
    </location>
</feature>
<evidence type="ECO:0000313" key="3">
    <source>
        <dbReference type="Proteomes" id="UP000324897"/>
    </source>
</evidence>
<feature type="non-terminal residue" evidence="2">
    <location>
        <position position="1"/>
    </location>
</feature>
<gene>
    <name evidence="2" type="ORF">EJB05_41370</name>
</gene>
<comment type="caution">
    <text evidence="2">The sequence shown here is derived from an EMBL/GenBank/DDBJ whole genome shotgun (WGS) entry which is preliminary data.</text>
</comment>
<name>A0A5J9TAK8_9POAL</name>
<dbReference type="EMBL" id="RWGY01000039">
    <property type="protein sequence ID" value="TVU07988.1"/>
    <property type="molecule type" value="Genomic_DNA"/>
</dbReference>
<protein>
    <submittedName>
        <fullName evidence="2">Uncharacterized protein</fullName>
    </submittedName>
</protein>